<keyword evidence="3" id="KW-1185">Reference proteome</keyword>
<dbReference type="Proteomes" id="UP000005258">
    <property type="component" value="Plasmid pTM1"/>
</dbReference>
<proteinExistence type="predicted"/>
<dbReference type="InterPro" id="IPR003587">
    <property type="entry name" value="Hint_dom_N"/>
</dbReference>
<organism evidence="2 3">
    <name type="scientific">Tistrella mobilis (strain KA081020-065)</name>
    <dbReference type="NCBI Taxonomy" id="1110502"/>
    <lineage>
        <taxon>Bacteria</taxon>
        <taxon>Pseudomonadati</taxon>
        <taxon>Pseudomonadota</taxon>
        <taxon>Alphaproteobacteria</taxon>
        <taxon>Geminicoccales</taxon>
        <taxon>Geminicoccaceae</taxon>
        <taxon>Tistrella</taxon>
    </lineage>
</organism>
<gene>
    <name evidence="2" type="ordered locus">TMO_a0480</name>
</gene>
<sequence>MSRRMREIGVDRFGRMASPMSKEEAEVFQTVTAEAAATPNGVMSLDMRNETHRRFILDRFGGDDYLERYFPSTRRLIKLTEAHHQATGGPRKATLLEMDDPQSGSWVPAVTLTYLGVEPNSNQVSAQGIVTLTGISTVTALNLILVDNHTGQQIGSSSIPQQYNSTTQVVELTSAASVVDGKLDVTATLSAAYMPAGATALETVVATADLRGVDAIDTLTVVDPNHNSHPTRDYIKVGLNRTDNQVGDCDYYYQYGNDGSKPIVGLAVNGSATLLQGYTVAANPNFNGNCILFRRSGQGDGATLAFPSADIPPLCTGAGGAISWAIGPDWLQGAPWDQGQTIDLDFLLNFSLSTGETAFIRVTSVPLGVTTPPANIGMVAPIQFVWGCVAEGSLVELADGTRRAIETLTAGERVADGMGGSLRIAEVWRGTEDKPMVRVVTDTGAEVLLTHNHPVPTAAGVVVAEALETGALVTTDHGPARVTLVERVSHDGQVFNLDLLPDGAESLADIDDDAITGFIAGGILVGDNRMQAVHAARAALPADLPDPVEILGQTLGDDWRLDVTNARRIAAGLAPIARIDG</sequence>
<evidence type="ECO:0000259" key="1">
    <source>
        <dbReference type="SMART" id="SM00306"/>
    </source>
</evidence>
<dbReference type="PROSITE" id="PS50817">
    <property type="entry name" value="INTEIN_N_TER"/>
    <property type="match status" value="1"/>
</dbReference>
<dbReference type="HOGENOM" id="CLU_469229_0_0_5"/>
<dbReference type="EMBL" id="CP003237">
    <property type="protein sequence ID" value="AFK55883.1"/>
    <property type="molecule type" value="Genomic_DNA"/>
</dbReference>
<protein>
    <recommendedName>
        <fullName evidence="1">Hint domain-containing protein</fullName>
    </recommendedName>
</protein>
<dbReference type="SUPFAM" id="SSF51294">
    <property type="entry name" value="Hedgehog/intein (Hint) domain"/>
    <property type="match status" value="1"/>
</dbReference>
<evidence type="ECO:0000313" key="2">
    <source>
        <dbReference type="EMBL" id="AFK55883.1"/>
    </source>
</evidence>
<name>I3TSZ5_TISMK</name>
<dbReference type="CDD" id="cd00081">
    <property type="entry name" value="Hint"/>
    <property type="match status" value="1"/>
</dbReference>
<keyword evidence="2" id="KW-0614">Plasmid</keyword>
<dbReference type="RefSeq" id="WP_014747560.1">
    <property type="nucleotide sequence ID" value="NC_017957.2"/>
</dbReference>
<geneLocation type="plasmid" evidence="2 3">
    <name>pTM1</name>
</geneLocation>
<dbReference type="Gene3D" id="2.170.16.10">
    <property type="entry name" value="Hedgehog/Intein (Hint) domain"/>
    <property type="match status" value="1"/>
</dbReference>
<dbReference type="AlphaFoldDB" id="I3TSZ5"/>
<dbReference type="InterPro" id="IPR006141">
    <property type="entry name" value="Intein_N"/>
</dbReference>
<evidence type="ECO:0000313" key="3">
    <source>
        <dbReference type="Proteomes" id="UP000005258"/>
    </source>
</evidence>
<dbReference type="SMART" id="SM00306">
    <property type="entry name" value="HintN"/>
    <property type="match status" value="1"/>
</dbReference>
<reference evidence="2 3" key="1">
    <citation type="journal article" date="2012" name="J. Am. Chem. Soc.">
        <title>Bacterial biosynthesis and maturation of the didemnin anti-cancer agents.</title>
        <authorList>
            <person name="Xu Y."/>
            <person name="Kersten R.D."/>
            <person name="Nam S.J."/>
            <person name="Lu L."/>
            <person name="Al-Suwailem A.M."/>
            <person name="Zheng H."/>
            <person name="Fenical W."/>
            <person name="Dorrestein P.C."/>
            <person name="Moore B.S."/>
            <person name="Qian P.Y."/>
        </authorList>
    </citation>
    <scope>NUCLEOTIDE SEQUENCE [LARGE SCALE GENOMIC DNA]</scope>
    <source>
        <strain evidence="2 3">KA081020-065</strain>
    </source>
</reference>
<accession>I3TSZ5</accession>
<feature type="domain" description="Hint" evidence="1">
    <location>
        <begin position="386"/>
        <end position="477"/>
    </location>
</feature>
<dbReference type="InterPro" id="IPR036844">
    <property type="entry name" value="Hint_dom_sf"/>
</dbReference>
<dbReference type="GO" id="GO:0016539">
    <property type="term" value="P:intein-mediated protein splicing"/>
    <property type="evidence" value="ECO:0007669"/>
    <property type="project" value="InterPro"/>
</dbReference>
<dbReference type="KEGG" id="tmo:TMO_a0480"/>